<dbReference type="EMBL" id="ADFR01000002">
    <property type="protein sequence ID" value="EFC06253.1"/>
    <property type="molecule type" value="Genomic_DNA"/>
</dbReference>
<keyword evidence="5 8" id="KW-0812">Transmembrane</keyword>
<reference evidence="11" key="1">
    <citation type="submission" date="2009-12" db="EMBL/GenBank/DDBJ databases">
        <title>Sequence of Clostridiales genomosp. BVAB3 str. UPII9-5.</title>
        <authorList>
            <person name="Madupu R."/>
            <person name="Durkin A.S."/>
            <person name="Torralba M."/>
            <person name="Methe B."/>
            <person name="Sutton G.G."/>
            <person name="Strausberg R.L."/>
            <person name="Nelson K.E."/>
        </authorList>
    </citation>
    <scope>NUCLEOTIDE SEQUENCE [LARGE SCALE GENOMIC DNA]</scope>
    <source>
        <strain evidence="11">W1219</strain>
    </source>
</reference>
<evidence type="ECO:0000313" key="11">
    <source>
        <dbReference type="Proteomes" id="UP000005017"/>
    </source>
</evidence>
<proteinExistence type="inferred from homology"/>
<gene>
    <name evidence="10" type="ORF">HMPREF9013_0956</name>
</gene>
<evidence type="ECO:0000256" key="8">
    <source>
        <dbReference type="RuleBase" id="RU003943"/>
    </source>
</evidence>
<dbReference type="InterPro" id="IPR001626">
    <property type="entry name" value="ABC_TroCD"/>
</dbReference>
<dbReference type="InterPro" id="IPR037294">
    <property type="entry name" value="ABC_BtuC-like"/>
</dbReference>
<evidence type="ECO:0000256" key="6">
    <source>
        <dbReference type="ARBA" id="ARBA00022989"/>
    </source>
</evidence>
<dbReference type="Gene3D" id="1.10.3470.10">
    <property type="entry name" value="ABC transporter involved in vitamin B12 uptake, BtuC"/>
    <property type="match status" value="1"/>
</dbReference>
<evidence type="ECO:0000256" key="1">
    <source>
        <dbReference type="ARBA" id="ARBA00004651"/>
    </source>
</evidence>
<protein>
    <submittedName>
        <fullName evidence="10">ABC 3 transport family protein</fullName>
    </submittedName>
</protein>
<keyword evidence="6 9" id="KW-1133">Transmembrane helix</keyword>
<evidence type="ECO:0000256" key="9">
    <source>
        <dbReference type="SAM" id="Phobius"/>
    </source>
</evidence>
<dbReference type="RefSeq" id="WP_006626598.1">
    <property type="nucleotide sequence ID" value="NZ_ADFR01000002.1"/>
</dbReference>
<feature type="transmembrane region" description="Helical" evidence="9">
    <location>
        <begin position="145"/>
        <end position="162"/>
    </location>
</feature>
<dbReference type="PANTHER" id="PTHR30477:SF3">
    <property type="entry name" value="METAL TRANSPORT SYSTEM MEMBRANE PROTEIN CT_069-RELATED"/>
    <property type="match status" value="1"/>
</dbReference>
<organism evidence="10 11">
    <name type="scientific">Bulleidia extructa W1219</name>
    <dbReference type="NCBI Taxonomy" id="679192"/>
    <lineage>
        <taxon>Bacteria</taxon>
        <taxon>Bacillati</taxon>
        <taxon>Bacillota</taxon>
        <taxon>Erysipelotrichia</taxon>
        <taxon>Erysipelotrichales</taxon>
        <taxon>Erysipelotrichaceae</taxon>
        <taxon>Bulleidia</taxon>
    </lineage>
</organism>
<dbReference type="PANTHER" id="PTHR30477">
    <property type="entry name" value="ABC-TRANSPORTER METAL-BINDING PROTEIN"/>
    <property type="match status" value="1"/>
</dbReference>
<feature type="transmembrane region" description="Helical" evidence="9">
    <location>
        <begin position="258"/>
        <end position="276"/>
    </location>
</feature>
<feature type="transmembrane region" description="Helical" evidence="9">
    <location>
        <begin position="92"/>
        <end position="114"/>
    </location>
</feature>
<comment type="caution">
    <text evidence="10">The sequence shown here is derived from an EMBL/GenBank/DDBJ whole genome shotgun (WGS) entry which is preliminary data.</text>
</comment>
<keyword evidence="7 9" id="KW-0472">Membrane</keyword>
<dbReference type="GO" id="GO:0010043">
    <property type="term" value="P:response to zinc ion"/>
    <property type="evidence" value="ECO:0007669"/>
    <property type="project" value="TreeGrafter"/>
</dbReference>
<dbReference type="SUPFAM" id="SSF81345">
    <property type="entry name" value="ABC transporter involved in vitamin B12 uptake, BtuC"/>
    <property type="match status" value="1"/>
</dbReference>
<evidence type="ECO:0000256" key="2">
    <source>
        <dbReference type="ARBA" id="ARBA00008034"/>
    </source>
</evidence>
<dbReference type="AlphaFoldDB" id="D2MMH7"/>
<evidence type="ECO:0000256" key="5">
    <source>
        <dbReference type="ARBA" id="ARBA00022692"/>
    </source>
</evidence>
<evidence type="ECO:0000256" key="3">
    <source>
        <dbReference type="ARBA" id="ARBA00022448"/>
    </source>
</evidence>
<keyword evidence="3 8" id="KW-0813">Transport</keyword>
<dbReference type="GO" id="GO:0043190">
    <property type="term" value="C:ATP-binding cassette (ABC) transporter complex"/>
    <property type="evidence" value="ECO:0007669"/>
    <property type="project" value="InterPro"/>
</dbReference>
<dbReference type="OrthoDB" id="9788905at2"/>
<feature type="transmembrane region" description="Helical" evidence="9">
    <location>
        <begin position="230"/>
        <end position="252"/>
    </location>
</feature>
<evidence type="ECO:0000256" key="7">
    <source>
        <dbReference type="ARBA" id="ARBA00023136"/>
    </source>
</evidence>
<comment type="similarity">
    <text evidence="2 8">Belongs to the ABC-3 integral membrane protein family.</text>
</comment>
<evidence type="ECO:0000313" key="10">
    <source>
        <dbReference type="EMBL" id="EFC06253.1"/>
    </source>
</evidence>
<accession>D2MMH7</accession>
<keyword evidence="4" id="KW-1003">Cell membrane</keyword>
<keyword evidence="11" id="KW-1185">Reference proteome</keyword>
<dbReference type="STRING" id="679192.HMPREF9013_0956"/>
<feature type="transmembrane region" description="Helical" evidence="9">
    <location>
        <begin position="64"/>
        <end position="85"/>
    </location>
</feature>
<dbReference type="Proteomes" id="UP000005017">
    <property type="component" value="Unassembled WGS sequence"/>
</dbReference>
<name>D2MMH7_9FIRM</name>
<feature type="transmembrane region" description="Helical" evidence="9">
    <location>
        <begin position="188"/>
        <end position="218"/>
    </location>
</feature>
<dbReference type="GO" id="GO:0055085">
    <property type="term" value="P:transmembrane transport"/>
    <property type="evidence" value="ECO:0007669"/>
    <property type="project" value="InterPro"/>
</dbReference>
<dbReference type="Pfam" id="PF00950">
    <property type="entry name" value="ABC-3"/>
    <property type="match status" value="1"/>
</dbReference>
<dbReference type="eggNOG" id="COG1108">
    <property type="taxonomic scope" value="Bacteria"/>
</dbReference>
<evidence type="ECO:0000256" key="4">
    <source>
        <dbReference type="ARBA" id="ARBA00022475"/>
    </source>
</evidence>
<sequence>MIEILTSYDFLVVALGTTILAMVSAVIGCFSVYKGQSLVGDAVGHSTFPGIVLIFMVFQSRNPILLTIGAALSAGLAYETIQALVRYSKIKLDAALAIVLSGFFGLGLVLKSYIQGNPNYVNASQAGLKNYIFGLAAFMMKQDVLLIFVVAGICSLILFLFYKELVLSIFDSTYGESIGVSSRLVDRILLMMTIGLIAVGIKSVGAILISSFLIIPCVCAHQHSHRLKQVLIIAAIMAGFSAFLGTFLSSLYHGLSTGPTIILVMGTLTFLSMFFGKNSAIRKRSSLV</sequence>
<comment type="subcellular location">
    <subcellularLocation>
        <location evidence="1 8">Cell membrane</location>
        <topology evidence="1 8">Multi-pass membrane protein</topology>
    </subcellularLocation>
</comment>
<feature type="transmembrane region" description="Helical" evidence="9">
    <location>
        <begin position="12"/>
        <end position="33"/>
    </location>
</feature>